<comment type="caution">
    <text evidence="2">The sequence shown here is derived from an EMBL/GenBank/DDBJ whole genome shotgun (WGS) entry which is preliminary data.</text>
</comment>
<evidence type="ECO:0000313" key="3">
    <source>
        <dbReference type="Proteomes" id="UP000639772"/>
    </source>
</evidence>
<feature type="compositionally biased region" description="Basic residues" evidence="1">
    <location>
        <begin position="76"/>
        <end position="87"/>
    </location>
</feature>
<evidence type="ECO:0000313" key="2">
    <source>
        <dbReference type="EMBL" id="KAG0467920.1"/>
    </source>
</evidence>
<reference evidence="2 3" key="1">
    <citation type="journal article" date="2020" name="Nat. Food">
        <title>A phased Vanilla planifolia genome enables genetic improvement of flavour and production.</title>
        <authorList>
            <person name="Hasing T."/>
            <person name="Tang H."/>
            <person name="Brym M."/>
            <person name="Khazi F."/>
            <person name="Huang T."/>
            <person name="Chambers A.H."/>
        </authorList>
    </citation>
    <scope>NUCLEOTIDE SEQUENCE [LARGE SCALE GENOMIC DNA]</scope>
    <source>
        <tissue evidence="2">Leaf</tissue>
    </source>
</reference>
<feature type="region of interest" description="Disordered" evidence="1">
    <location>
        <begin position="1"/>
        <end position="98"/>
    </location>
</feature>
<protein>
    <submittedName>
        <fullName evidence="2">Uncharacterized protein</fullName>
    </submittedName>
</protein>
<evidence type="ECO:0000256" key="1">
    <source>
        <dbReference type="SAM" id="MobiDB-lite"/>
    </source>
</evidence>
<proteinExistence type="predicted"/>
<gene>
    <name evidence="2" type="ORF">HPP92_017248</name>
</gene>
<sequence length="135" mass="14563">MSDEETFVRARSNKHEGAPSSQCSRGSSQAAASNSSAREHGLKSSSSIFTDVAHRNSRSRGTTRRGPCNDPAPSYRPRKRKSGRSPRSRPWLSSTTTQISLPSFLMTHGIAFTDGLCVVGTLHCAGVATGERDNR</sequence>
<feature type="compositionally biased region" description="Low complexity" evidence="1">
    <location>
        <begin position="24"/>
        <end position="36"/>
    </location>
</feature>
<accession>A0A835UPG4</accession>
<dbReference type="AlphaFoldDB" id="A0A835UPG4"/>
<dbReference type="Proteomes" id="UP000639772">
    <property type="component" value="Chromosome 9"/>
</dbReference>
<organism evidence="2 3">
    <name type="scientific">Vanilla planifolia</name>
    <name type="common">Vanilla</name>
    <dbReference type="NCBI Taxonomy" id="51239"/>
    <lineage>
        <taxon>Eukaryota</taxon>
        <taxon>Viridiplantae</taxon>
        <taxon>Streptophyta</taxon>
        <taxon>Embryophyta</taxon>
        <taxon>Tracheophyta</taxon>
        <taxon>Spermatophyta</taxon>
        <taxon>Magnoliopsida</taxon>
        <taxon>Liliopsida</taxon>
        <taxon>Asparagales</taxon>
        <taxon>Orchidaceae</taxon>
        <taxon>Vanilloideae</taxon>
        <taxon>Vanilleae</taxon>
        <taxon>Vanilla</taxon>
    </lineage>
</organism>
<dbReference type="EMBL" id="JADCNM010000009">
    <property type="protein sequence ID" value="KAG0467920.1"/>
    <property type="molecule type" value="Genomic_DNA"/>
</dbReference>
<name>A0A835UPG4_VANPL</name>